<evidence type="ECO:0000313" key="3">
    <source>
        <dbReference type="Proteomes" id="UP000308652"/>
    </source>
</evidence>
<keyword evidence="3" id="KW-1185">Reference proteome</keyword>
<proteinExistence type="predicted"/>
<reference evidence="2 3" key="1">
    <citation type="journal article" date="2019" name="Nat. Ecol. Evol.">
        <title>Megaphylogeny resolves global patterns of mushroom evolution.</title>
        <authorList>
            <person name="Varga T."/>
            <person name="Krizsan K."/>
            <person name="Foldi C."/>
            <person name="Dima B."/>
            <person name="Sanchez-Garcia M."/>
            <person name="Sanchez-Ramirez S."/>
            <person name="Szollosi G.J."/>
            <person name="Szarkandi J.G."/>
            <person name="Papp V."/>
            <person name="Albert L."/>
            <person name="Andreopoulos W."/>
            <person name="Angelini C."/>
            <person name="Antonin V."/>
            <person name="Barry K.W."/>
            <person name="Bougher N.L."/>
            <person name="Buchanan P."/>
            <person name="Buyck B."/>
            <person name="Bense V."/>
            <person name="Catcheside P."/>
            <person name="Chovatia M."/>
            <person name="Cooper J."/>
            <person name="Damon W."/>
            <person name="Desjardin D."/>
            <person name="Finy P."/>
            <person name="Geml J."/>
            <person name="Haridas S."/>
            <person name="Hughes K."/>
            <person name="Justo A."/>
            <person name="Karasinski D."/>
            <person name="Kautmanova I."/>
            <person name="Kiss B."/>
            <person name="Kocsube S."/>
            <person name="Kotiranta H."/>
            <person name="LaButti K.M."/>
            <person name="Lechner B.E."/>
            <person name="Liimatainen K."/>
            <person name="Lipzen A."/>
            <person name="Lukacs Z."/>
            <person name="Mihaltcheva S."/>
            <person name="Morgado L.N."/>
            <person name="Niskanen T."/>
            <person name="Noordeloos M.E."/>
            <person name="Ohm R.A."/>
            <person name="Ortiz-Santana B."/>
            <person name="Ovrebo C."/>
            <person name="Racz N."/>
            <person name="Riley R."/>
            <person name="Savchenko A."/>
            <person name="Shiryaev A."/>
            <person name="Soop K."/>
            <person name="Spirin V."/>
            <person name="Szebenyi C."/>
            <person name="Tomsovsky M."/>
            <person name="Tulloss R.E."/>
            <person name="Uehling J."/>
            <person name="Grigoriev I.V."/>
            <person name="Vagvolgyi C."/>
            <person name="Papp T."/>
            <person name="Martin F.M."/>
            <person name="Miettinen O."/>
            <person name="Hibbett D.S."/>
            <person name="Nagy L.G."/>
        </authorList>
    </citation>
    <scope>NUCLEOTIDE SEQUENCE [LARGE SCALE GENOMIC DNA]</scope>
    <source>
        <strain evidence="2 3">CBS 166.37</strain>
    </source>
</reference>
<sequence>MHLYLSHNSPWNATYTTSEGQVIYKVETPLRLGTRTATIKRVIPSTELLDVGMRDRIAGADHRGEELILEDESAAGLNKRASHDHEFVFESPVGTPSAEGPNFQDRFGLIGQIDFRTIQSSRIHYQGQEVETSAFFRKSGFGWYGRWEGVEVEVRQTSTRGTVPYFILSLGYISFFQLVMNDGAKTPVARFQQQRLGIISKARPASLEIFPAGDHIADVIVVTFVYIEKLRKDRDNAGET</sequence>
<evidence type="ECO:0000259" key="1">
    <source>
        <dbReference type="Pfam" id="PF20236"/>
    </source>
</evidence>
<dbReference type="AlphaFoldDB" id="A0A5C3LZU1"/>
<evidence type="ECO:0000313" key="2">
    <source>
        <dbReference type="EMBL" id="TFK34281.1"/>
    </source>
</evidence>
<dbReference type="Pfam" id="PF20236">
    <property type="entry name" value="DUF6593"/>
    <property type="match status" value="1"/>
</dbReference>
<gene>
    <name evidence="2" type="ORF">BDQ12DRAFT_727059</name>
</gene>
<accession>A0A5C3LZU1</accession>
<name>A0A5C3LZU1_9AGAR</name>
<dbReference type="OrthoDB" id="3360976at2759"/>
<dbReference type="Proteomes" id="UP000308652">
    <property type="component" value="Unassembled WGS sequence"/>
</dbReference>
<dbReference type="InterPro" id="IPR046528">
    <property type="entry name" value="DUF6593"/>
</dbReference>
<feature type="domain" description="DUF6593" evidence="1">
    <location>
        <begin position="8"/>
        <end position="233"/>
    </location>
</feature>
<protein>
    <recommendedName>
        <fullName evidence="1">DUF6593 domain-containing protein</fullName>
    </recommendedName>
</protein>
<organism evidence="2 3">
    <name type="scientific">Crucibulum laeve</name>
    <dbReference type="NCBI Taxonomy" id="68775"/>
    <lineage>
        <taxon>Eukaryota</taxon>
        <taxon>Fungi</taxon>
        <taxon>Dikarya</taxon>
        <taxon>Basidiomycota</taxon>
        <taxon>Agaricomycotina</taxon>
        <taxon>Agaricomycetes</taxon>
        <taxon>Agaricomycetidae</taxon>
        <taxon>Agaricales</taxon>
        <taxon>Agaricineae</taxon>
        <taxon>Nidulariaceae</taxon>
        <taxon>Crucibulum</taxon>
    </lineage>
</organism>
<dbReference type="EMBL" id="ML213634">
    <property type="protein sequence ID" value="TFK34281.1"/>
    <property type="molecule type" value="Genomic_DNA"/>
</dbReference>